<organism evidence="1">
    <name type="scientific">marine sediment metagenome</name>
    <dbReference type="NCBI Taxonomy" id="412755"/>
    <lineage>
        <taxon>unclassified sequences</taxon>
        <taxon>metagenomes</taxon>
        <taxon>ecological metagenomes</taxon>
    </lineage>
</organism>
<accession>A0A0F9FFN5</accession>
<sequence>MVEKKACDCNPHLAQLLSPMALSPPWKVPNGEHQLERRNHLILHNLSRLLQVDFGEAMSERLSAEERAKVIVNEYRNNPPVLPYDIEQWITQAIKAAEKVAAEAAQPKMCPICSYRCLAPTMILGETGCDHCKAVVEALRRNREG</sequence>
<evidence type="ECO:0000313" key="1">
    <source>
        <dbReference type="EMBL" id="KKL56070.1"/>
    </source>
</evidence>
<dbReference type="EMBL" id="LAZR01030618">
    <property type="protein sequence ID" value="KKL56070.1"/>
    <property type="molecule type" value="Genomic_DNA"/>
</dbReference>
<dbReference type="AlphaFoldDB" id="A0A0F9FFN5"/>
<gene>
    <name evidence="1" type="ORF">LCGC14_2249080</name>
</gene>
<protein>
    <submittedName>
        <fullName evidence="1">Uncharacterized protein</fullName>
    </submittedName>
</protein>
<name>A0A0F9FFN5_9ZZZZ</name>
<reference evidence="1" key="1">
    <citation type="journal article" date="2015" name="Nature">
        <title>Complex archaea that bridge the gap between prokaryotes and eukaryotes.</title>
        <authorList>
            <person name="Spang A."/>
            <person name="Saw J.H."/>
            <person name="Jorgensen S.L."/>
            <person name="Zaremba-Niedzwiedzka K."/>
            <person name="Martijn J."/>
            <person name="Lind A.E."/>
            <person name="van Eijk R."/>
            <person name="Schleper C."/>
            <person name="Guy L."/>
            <person name="Ettema T.J."/>
        </authorList>
    </citation>
    <scope>NUCLEOTIDE SEQUENCE</scope>
</reference>
<proteinExistence type="predicted"/>
<comment type="caution">
    <text evidence="1">The sequence shown here is derived from an EMBL/GenBank/DDBJ whole genome shotgun (WGS) entry which is preliminary data.</text>
</comment>